<organism evidence="1 2">
    <name type="scientific">Saccharothrix tamanrassetensis</name>
    <dbReference type="NCBI Taxonomy" id="1051531"/>
    <lineage>
        <taxon>Bacteria</taxon>
        <taxon>Bacillati</taxon>
        <taxon>Actinomycetota</taxon>
        <taxon>Actinomycetes</taxon>
        <taxon>Pseudonocardiales</taxon>
        <taxon>Pseudonocardiaceae</taxon>
        <taxon>Saccharothrix</taxon>
    </lineage>
</organism>
<dbReference type="Proteomes" id="UP000547510">
    <property type="component" value="Unassembled WGS sequence"/>
</dbReference>
<keyword evidence="2" id="KW-1185">Reference proteome</keyword>
<sequence>MIATGVPALLGLVGGETHKRDLRAIDRCDDAPAPA</sequence>
<comment type="caution">
    <text evidence="1">The sequence shown here is derived from an EMBL/GenBank/DDBJ whole genome shotgun (WGS) entry which is preliminary data.</text>
</comment>
<accession>A0A841CDM7</accession>
<reference evidence="1 2" key="1">
    <citation type="submission" date="2020-08" db="EMBL/GenBank/DDBJ databases">
        <title>Genomic Encyclopedia of Type Strains, Phase III (KMG-III): the genomes of soil and plant-associated and newly described type strains.</title>
        <authorList>
            <person name="Whitman W."/>
        </authorList>
    </citation>
    <scope>NUCLEOTIDE SEQUENCE [LARGE SCALE GENOMIC DNA]</scope>
    <source>
        <strain evidence="1 2">CECT 8640</strain>
    </source>
</reference>
<protein>
    <submittedName>
        <fullName evidence="1">Uncharacterized protein</fullName>
    </submittedName>
</protein>
<proteinExistence type="predicted"/>
<name>A0A841CDM7_9PSEU</name>
<dbReference type="EMBL" id="JACHJN010000001">
    <property type="protein sequence ID" value="MBB5953866.1"/>
    <property type="molecule type" value="Genomic_DNA"/>
</dbReference>
<evidence type="ECO:0000313" key="2">
    <source>
        <dbReference type="Proteomes" id="UP000547510"/>
    </source>
</evidence>
<gene>
    <name evidence="1" type="ORF">FHS29_000436</name>
</gene>
<dbReference type="AlphaFoldDB" id="A0A841CDM7"/>
<evidence type="ECO:0000313" key="1">
    <source>
        <dbReference type="EMBL" id="MBB5953866.1"/>
    </source>
</evidence>